<gene>
    <name evidence="1" type="ORF">RM553_12805</name>
</gene>
<organism evidence="1 2">
    <name type="scientific">Autumnicola tepida</name>
    <dbReference type="NCBI Taxonomy" id="3075595"/>
    <lineage>
        <taxon>Bacteria</taxon>
        <taxon>Pseudomonadati</taxon>
        <taxon>Bacteroidota</taxon>
        <taxon>Flavobacteriia</taxon>
        <taxon>Flavobacteriales</taxon>
        <taxon>Flavobacteriaceae</taxon>
        <taxon>Autumnicola</taxon>
    </lineage>
</organism>
<accession>A0ABU3CBK5</accession>
<evidence type="ECO:0000313" key="1">
    <source>
        <dbReference type="EMBL" id="MDT0643715.1"/>
    </source>
</evidence>
<protein>
    <submittedName>
        <fullName evidence="1">Uncharacterized protein</fullName>
    </submittedName>
</protein>
<proteinExistence type="predicted"/>
<comment type="caution">
    <text evidence="1">The sequence shown here is derived from an EMBL/GenBank/DDBJ whole genome shotgun (WGS) entry which is preliminary data.</text>
</comment>
<evidence type="ECO:0000313" key="2">
    <source>
        <dbReference type="Proteomes" id="UP001262889"/>
    </source>
</evidence>
<dbReference type="Proteomes" id="UP001262889">
    <property type="component" value="Unassembled WGS sequence"/>
</dbReference>
<reference evidence="1 2" key="1">
    <citation type="submission" date="2023-09" db="EMBL/GenBank/DDBJ databases">
        <authorList>
            <person name="Rey-Velasco X."/>
        </authorList>
    </citation>
    <scope>NUCLEOTIDE SEQUENCE [LARGE SCALE GENOMIC DNA]</scope>
    <source>
        <strain evidence="1 2">F363</strain>
    </source>
</reference>
<sequence>MMIKKITVVESHYKGDKLIKEEREYTREDYSGGFDDLILGEMSSWDIKNYAEENCDMINEDDVPKPDISDFTDFEIEEEAEERGFFLFKTQSITEAAMVKDIKEELNF</sequence>
<keyword evidence="2" id="KW-1185">Reference proteome</keyword>
<dbReference type="RefSeq" id="WP_311535333.1">
    <property type="nucleotide sequence ID" value="NZ_JAVRHQ010000015.1"/>
</dbReference>
<dbReference type="EMBL" id="JAVRHQ010000015">
    <property type="protein sequence ID" value="MDT0643715.1"/>
    <property type="molecule type" value="Genomic_DNA"/>
</dbReference>
<name>A0ABU3CBK5_9FLAO</name>